<dbReference type="GO" id="GO:0004175">
    <property type="term" value="F:endopeptidase activity"/>
    <property type="evidence" value="ECO:0007669"/>
    <property type="project" value="UniProtKB-ARBA"/>
</dbReference>
<reference evidence="9 10" key="1">
    <citation type="submission" date="2019-02" db="EMBL/GenBank/DDBJ databases">
        <title>Deep-cultivation of Planctomycetes and their phenomic and genomic characterization uncovers novel biology.</title>
        <authorList>
            <person name="Wiegand S."/>
            <person name="Jogler M."/>
            <person name="Boedeker C."/>
            <person name="Pinto D."/>
            <person name="Vollmers J."/>
            <person name="Rivas-Marin E."/>
            <person name="Kohn T."/>
            <person name="Peeters S.H."/>
            <person name="Heuer A."/>
            <person name="Rast P."/>
            <person name="Oberbeckmann S."/>
            <person name="Bunk B."/>
            <person name="Jeske O."/>
            <person name="Meyerdierks A."/>
            <person name="Storesund J.E."/>
            <person name="Kallscheuer N."/>
            <person name="Luecker S."/>
            <person name="Lage O.M."/>
            <person name="Pohl T."/>
            <person name="Merkel B.J."/>
            <person name="Hornburger P."/>
            <person name="Mueller R.-W."/>
            <person name="Bruemmer F."/>
            <person name="Labrenz M."/>
            <person name="Spormann A.M."/>
            <person name="Op Den Camp H."/>
            <person name="Overmann J."/>
            <person name="Amann R."/>
            <person name="Jetten M.S.M."/>
            <person name="Mascher T."/>
            <person name="Medema M.H."/>
            <person name="Devos D.P."/>
            <person name="Kaster A.-K."/>
            <person name="Ovreas L."/>
            <person name="Rohde M."/>
            <person name="Galperin M.Y."/>
            <person name="Jogler C."/>
        </authorList>
    </citation>
    <scope>NUCLEOTIDE SEQUENCE [LARGE SCALE GENOMIC DNA]</scope>
    <source>
        <strain evidence="9 10">Pla108</strain>
    </source>
</reference>
<dbReference type="Pfam" id="PF02517">
    <property type="entry name" value="Rce1-like"/>
    <property type="match status" value="1"/>
</dbReference>
<evidence type="ECO:0000313" key="10">
    <source>
        <dbReference type="Proteomes" id="UP000317421"/>
    </source>
</evidence>
<dbReference type="PANTHER" id="PTHR43471:SF3">
    <property type="entry name" value="ABC TRANSPORTER PERMEASE PROTEIN NATB"/>
    <property type="match status" value="1"/>
</dbReference>
<protein>
    <submittedName>
        <fullName evidence="9">ABC-2 family transporter protein</fullName>
    </submittedName>
</protein>
<evidence type="ECO:0000256" key="5">
    <source>
        <dbReference type="SAM" id="MobiDB-lite"/>
    </source>
</evidence>
<feature type="transmembrane region" description="Helical" evidence="6">
    <location>
        <begin position="347"/>
        <end position="366"/>
    </location>
</feature>
<feature type="transmembrane region" description="Helical" evidence="6">
    <location>
        <begin position="455"/>
        <end position="476"/>
    </location>
</feature>
<feature type="transmembrane region" description="Helical" evidence="6">
    <location>
        <begin position="24"/>
        <end position="45"/>
    </location>
</feature>
<feature type="transmembrane region" description="Helical" evidence="6">
    <location>
        <begin position="397"/>
        <end position="420"/>
    </location>
</feature>
<proteinExistence type="predicted"/>
<dbReference type="PANTHER" id="PTHR43471">
    <property type="entry name" value="ABC TRANSPORTER PERMEASE"/>
    <property type="match status" value="1"/>
</dbReference>
<dbReference type="GO" id="GO:0140359">
    <property type="term" value="F:ABC-type transporter activity"/>
    <property type="evidence" value="ECO:0007669"/>
    <property type="project" value="InterPro"/>
</dbReference>
<gene>
    <name evidence="9" type="ORF">Pla108_22010</name>
</gene>
<evidence type="ECO:0000256" key="2">
    <source>
        <dbReference type="ARBA" id="ARBA00022692"/>
    </source>
</evidence>
<feature type="transmembrane region" description="Helical" evidence="6">
    <location>
        <begin position="313"/>
        <end position="335"/>
    </location>
</feature>
<dbReference type="Pfam" id="PF12698">
    <property type="entry name" value="ABC2_membrane_3"/>
    <property type="match status" value="1"/>
</dbReference>
<evidence type="ECO:0000256" key="6">
    <source>
        <dbReference type="SAM" id="Phobius"/>
    </source>
</evidence>
<accession>A0A5C6AF43</accession>
<name>A0A5C6AF43_9BACT</name>
<feature type="domain" description="ABC-2 type transporter transmembrane" evidence="8">
    <location>
        <begin position="22"/>
        <end position="416"/>
    </location>
</feature>
<dbReference type="AlphaFoldDB" id="A0A5C6AF43"/>
<comment type="caution">
    <text evidence="9">The sequence shown here is derived from an EMBL/GenBank/DDBJ whole genome shotgun (WGS) entry which is preliminary data.</text>
</comment>
<evidence type="ECO:0000259" key="7">
    <source>
        <dbReference type="Pfam" id="PF02517"/>
    </source>
</evidence>
<evidence type="ECO:0000259" key="8">
    <source>
        <dbReference type="Pfam" id="PF12698"/>
    </source>
</evidence>
<feature type="transmembrane region" description="Helical" evidence="6">
    <location>
        <begin position="699"/>
        <end position="720"/>
    </location>
</feature>
<feature type="domain" description="CAAX prenyl protease 2/Lysostaphin resistance protein A-like" evidence="7">
    <location>
        <begin position="581"/>
        <end position="665"/>
    </location>
</feature>
<feature type="transmembrane region" description="Helical" evidence="6">
    <location>
        <begin position="262"/>
        <end position="280"/>
    </location>
</feature>
<feature type="transmembrane region" description="Helical" evidence="6">
    <location>
        <begin position="219"/>
        <end position="237"/>
    </location>
</feature>
<comment type="subcellular location">
    <subcellularLocation>
        <location evidence="1">Membrane</location>
        <topology evidence="1">Multi-pass membrane protein</topology>
    </subcellularLocation>
</comment>
<evidence type="ECO:0000256" key="1">
    <source>
        <dbReference type="ARBA" id="ARBA00004141"/>
    </source>
</evidence>
<keyword evidence="2 6" id="KW-0812">Transmembrane</keyword>
<evidence type="ECO:0000256" key="4">
    <source>
        <dbReference type="ARBA" id="ARBA00023136"/>
    </source>
</evidence>
<dbReference type="NCBIfam" id="NF041647">
    <property type="entry name" value="ABC_perm_CPBP"/>
    <property type="match status" value="1"/>
</dbReference>
<organism evidence="9 10">
    <name type="scientific">Botrimarina colliarenosi</name>
    <dbReference type="NCBI Taxonomy" id="2528001"/>
    <lineage>
        <taxon>Bacteria</taxon>
        <taxon>Pseudomonadati</taxon>
        <taxon>Planctomycetota</taxon>
        <taxon>Planctomycetia</taxon>
        <taxon>Pirellulales</taxon>
        <taxon>Lacipirellulaceae</taxon>
        <taxon>Botrimarina</taxon>
    </lineage>
</organism>
<evidence type="ECO:0000313" key="9">
    <source>
        <dbReference type="EMBL" id="TWT98046.1"/>
    </source>
</evidence>
<keyword evidence="3 6" id="KW-1133">Transmembrane helix</keyword>
<dbReference type="InterPro" id="IPR003675">
    <property type="entry name" value="Rce1/LyrA-like_dom"/>
</dbReference>
<evidence type="ECO:0000256" key="3">
    <source>
        <dbReference type="ARBA" id="ARBA00022989"/>
    </source>
</evidence>
<dbReference type="RefSeq" id="WP_146444932.1">
    <property type="nucleotide sequence ID" value="NZ_SJPR01000002.1"/>
</dbReference>
<feature type="transmembrane region" description="Helical" evidence="6">
    <location>
        <begin position="488"/>
        <end position="512"/>
    </location>
</feature>
<dbReference type="Proteomes" id="UP000317421">
    <property type="component" value="Unassembled WGS sequence"/>
</dbReference>
<sequence length="738" mass="78691">MNWRNVLLIWRREIRDQLRDRRTLFMVAVLPVLMYPLLGTSLFQLAQFMRQTTGRVAIYGAEELSDVEGLPPLIDGDHFAPELFYDPAERDRLVIEERDALPEERLASAEQAVANGAIDAAICFPADFAEAVEQARDAEGGDPLSATPPQPAVRFNSSREASQVAGLRVASLLRRWSDQVVAGNLRARNVPIAATQPFALDQVDVAPKESRDAMLWSKLLPFIVFLWALTGAFYPAIDLCAGEKERGTLETLLASPARRSEIVGGKLLTVMTFSVFTALLNLASLALTANVLMGQLAGVAGMGLAIAPPPASAMAWLVVAVLPMSALFSALSLACAAYARSTKEGQYYFMPLFLAATPLMLMPTAPGVQLNLGNSLVPVMGLVLLLRSLIEGQLAQAALYIGPVIAVTAICCWLAMRWAVSQFNQESVLFRESERFSPKAQVAAMVRRRGATPTAGAAMACVAGIFLMQTLMRSVMPAPIAGQSGFGYFAGVVVVGQLTTILAPALAVAWLLTRDWRQTLLLRQAPRVGDVLLAAAAALCLHPLGQRMAMWIKDLYPLSDAVEAQLSGFSQLIGEAPPIGVVLLLLAVLPAVCEEIAFRGVILAGLRKSLGDAGGVLMTAVFFGATHTVLQQSLAAAPVGALLGVIALRTGSLLPCVVFHAAYNSLQLLTALNAESIRNVAGEWGLDRVLFVEMPAGQLGYATPIAILGGVVAVALVWALGRRGRGEPQVATRLGTAS</sequence>
<dbReference type="EMBL" id="SJPR01000002">
    <property type="protein sequence ID" value="TWT98046.1"/>
    <property type="molecule type" value="Genomic_DNA"/>
</dbReference>
<dbReference type="GO" id="GO:0016020">
    <property type="term" value="C:membrane"/>
    <property type="evidence" value="ECO:0007669"/>
    <property type="project" value="UniProtKB-SubCell"/>
</dbReference>
<dbReference type="InterPro" id="IPR013525">
    <property type="entry name" value="ABC2_TM"/>
</dbReference>
<keyword evidence="10" id="KW-1185">Reference proteome</keyword>
<keyword evidence="4 6" id="KW-0472">Membrane</keyword>
<dbReference type="OrthoDB" id="5486437at2"/>
<feature type="transmembrane region" description="Helical" evidence="6">
    <location>
        <begin position="579"/>
        <end position="598"/>
    </location>
</feature>
<feature type="transmembrane region" description="Helical" evidence="6">
    <location>
        <begin position="642"/>
        <end position="663"/>
    </location>
</feature>
<dbReference type="GO" id="GO:0080120">
    <property type="term" value="P:CAAX-box protein maturation"/>
    <property type="evidence" value="ECO:0007669"/>
    <property type="project" value="UniProtKB-ARBA"/>
</dbReference>
<feature type="region of interest" description="Disordered" evidence="5">
    <location>
        <begin position="136"/>
        <end position="155"/>
    </location>
</feature>
<feature type="transmembrane region" description="Helical" evidence="6">
    <location>
        <begin position="610"/>
        <end position="630"/>
    </location>
</feature>